<dbReference type="WBParaSite" id="Hba_04469">
    <property type="protein sequence ID" value="Hba_04469"/>
    <property type="gene ID" value="Hba_04469"/>
</dbReference>
<dbReference type="Proteomes" id="UP000095283">
    <property type="component" value="Unplaced"/>
</dbReference>
<reference evidence="3" key="1">
    <citation type="submission" date="2016-11" db="UniProtKB">
        <authorList>
            <consortium name="WormBaseParasite"/>
        </authorList>
    </citation>
    <scope>IDENTIFICATION</scope>
</reference>
<name>A0A1I7WHJ9_HETBA</name>
<evidence type="ECO:0000313" key="3">
    <source>
        <dbReference type="WBParaSite" id="Hba_04469"/>
    </source>
</evidence>
<keyword evidence="2" id="KW-1185">Reference proteome</keyword>
<feature type="transmembrane region" description="Helical" evidence="1">
    <location>
        <begin position="58"/>
        <end position="84"/>
    </location>
</feature>
<protein>
    <submittedName>
        <fullName evidence="3">Ig-like domain-containing protein</fullName>
    </submittedName>
</protein>
<proteinExistence type="predicted"/>
<keyword evidence="1" id="KW-1133">Transmembrane helix</keyword>
<keyword evidence="1" id="KW-0812">Transmembrane</keyword>
<accession>A0A1I7WHJ9</accession>
<keyword evidence="1" id="KW-0472">Membrane</keyword>
<dbReference type="AlphaFoldDB" id="A0A1I7WHJ9"/>
<evidence type="ECO:0000256" key="1">
    <source>
        <dbReference type="SAM" id="Phobius"/>
    </source>
</evidence>
<organism evidence="2 3">
    <name type="scientific">Heterorhabditis bacteriophora</name>
    <name type="common">Entomopathogenic nematode worm</name>
    <dbReference type="NCBI Taxonomy" id="37862"/>
    <lineage>
        <taxon>Eukaryota</taxon>
        <taxon>Metazoa</taxon>
        <taxon>Ecdysozoa</taxon>
        <taxon>Nematoda</taxon>
        <taxon>Chromadorea</taxon>
        <taxon>Rhabditida</taxon>
        <taxon>Rhabditina</taxon>
        <taxon>Rhabditomorpha</taxon>
        <taxon>Strongyloidea</taxon>
        <taxon>Heterorhabditidae</taxon>
        <taxon>Heterorhabditis</taxon>
    </lineage>
</organism>
<sequence>MCILFIIGSLFCDFESVLHHSSLLLISLRNSFRAEYKCPSSPMKSRYGHSFRITCTSFLYYFISSFFSIIMPCLNALLFSFNLFSRYSNVSQYWSYPSSLSFEYLIKLTSSAGYSIGLPTQIRTSDTSESTRNSFSSIIIVANITTEMTQLNCTLNIVATRDEGRCTSCLIWVEIDKIVWVPNTSAQEFS</sequence>
<evidence type="ECO:0000313" key="2">
    <source>
        <dbReference type="Proteomes" id="UP000095283"/>
    </source>
</evidence>